<dbReference type="AlphaFoldDB" id="A0A2T7T5W2"/>
<accession>A0A2T7T5W2</accession>
<evidence type="ECO:0000256" key="1">
    <source>
        <dbReference type="SAM" id="MobiDB-lite"/>
    </source>
</evidence>
<dbReference type="EMBL" id="AZSP01000191">
    <property type="protein sequence ID" value="PVE10542.1"/>
    <property type="molecule type" value="Genomic_DNA"/>
</dbReference>
<proteinExistence type="predicted"/>
<feature type="region of interest" description="Disordered" evidence="1">
    <location>
        <begin position="154"/>
        <end position="174"/>
    </location>
</feature>
<organism evidence="2 3">
    <name type="scientific">Streptomyces scopuliridis RB72</name>
    <dbReference type="NCBI Taxonomy" id="1440053"/>
    <lineage>
        <taxon>Bacteria</taxon>
        <taxon>Bacillati</taxon>
        <taxon>Actinomycetota</taxon>
        <taxon>Actinomycetes</taxon>
        <taxon>Kitasatosporales</taxon>
        <taxon>Streptomycetaceae</taxon>
        <taxon>Streptomyces</taxon>
    </lineage>
</organism>
<feature type="compositionally biased region" description="Basic and acidic residues" evidence="1">
    <location>
        <begin position="156"/>
        <end position="171"/>
    </location>
</feature>
<sequence length="186" mass="20558">MHDEFLCHVTAYGISGGQRIGVPLGTYRAPTLALALWWLRDRATWIAERLDPSPESEHFPAAALTPVAQSVPDVPTTLRTWRDDTAHQDMVAEHLAAGRLIRVATRDDTTEYELLAESVDALRMDRALPALITPEALPEPLRRERPLVASAPASAHEYRGHGGDPGRRIGGDDSFGDTLEFGRIYR</sequence>
<evidence type="ECO:0000313" key="3">
    <source>
        <dbReference type="Proteomes" id="UP000245992"/>
    </source>
</evidence>
<name>A0A2T7T5W2_9ACTN</name>
<evidence type="ECO:0000313" key="2">
    <source>
        <dbReference type="EMBL" id="PVE10542.1"/>
    </source>
</evidence>
<reference evidence="2 3" key="1">
    <citation type="submission" date="2013-12" db="EMBL/GenBank/DDBJ databases">
        <title>Annotated genome of Streptomyces scopuliridis.</title>
        <authorList>
            <person name="Olson J.B."/>
        </authorList>
    </citation>
    <scope>NUCLEOTIDE SEQUENCE [LARGE SCALE GENOMIC DNA]</scope>
    <source>
        <strain evidence="2 3">RB72</strain>
    </source>
</reference>
<comment type="caution">
    <text evidence="2">The sequence shown here is derived from an EMBL/GenBank/DDBJ whole genome shotgun (WGS) entry which is preliminary data.</text>
</comment>
<keyword evidence="3" id="KW-1185">Reference proteome</keyword>
<protein>
    <submittedName>
        <fullName evidence="2">Uncharacterized protein</fullName>
    </submittedName>
</protein>
<gene>
    <name evidence="2" type="ORF">Y717_29535</name>
</gene>
<dbReference type="Proteomes" id="UP000245992">
    <property type="component" value="Unassembled WGS sequence"/>
</dbReference>